<keyword evidence="2" id="KW-0812">Transmembrane</keyword>
<dbReference type="PANTHER" id="PTHR11814">
    <property type="entry name" value="SULFATE TRANSPORTER"/>
    <property type="match status" value="1"/>
</dbReference>
<name>A0ABR2GC08_9ROSI</name>
<proteinExistence type="predicted"/>
<dbReference type="Proteomes" id="UP001472677">
    <property type="component" value="Unassembled WGS sequence"/>
</dbReference>
<evidence type="ECO:0000256" key="1">
    <source>
        <dbReference type="ARBA" id="ARBA00004141"/>
    </source>
</evidence>
<sequence>MILYAISMINRGRESLCLASKWCSLFLNEEGTIWHSKFKDGLIVGLTIASFCVPRDIGYAKLANLPPQYGLYSSFILPLIYAFMGSSRDIAIKPVVDIVSVMRLVFKVAYYGGEIDSAIKWLGSGGIGRLG</sequence>
<accession>A0ABR2GC08</accession>
<keyword evidence="4" id="KW-0472">Membrane</keyword>
<comment type="subcellular location">
    <subcellularLocation>
        <location evidence="1">Membrane</location>
        <topology evidence="1">Multi-pass membrane protein</topology>
    </subcellularLocation>
</comment>
<dbReference type="InterPro" id="IPR011547">
    <property type="entry name" value="SLC26A/SulP_dom"/>
</dbReference>
<keyword evidence="7" id="KW-1185">Reference proteome</keyword>
<dbReference type="InterPro" id="IPR001902">
    <property type="entry name" value="SLC26A/SulP_fam"/>
</dbReference>
<dbReference type="PROSITE" id="PS01130">
    <property type="entry name" value="SLC26A"/>
    <property type="match status" value="1"/>
</dbReference>
<evidence type="ECO:0000259" key="5">
    <source>
        <dbReference type="Pfam" id="PF00916"/>
    </source>
</evidence>
<feature type="domain" description="SLC26A/SulP transporter" evidence="5">
    <location>
        <begin position="38"/>
        <end position="102"/>
    </location>
</feature>
<protein>
    <recommendedName>
        <fullName evidence="5">SLC26A/SulP transporter domain-containing protein</fullName>
    </recommendedName>
</protein>
<evidence type="ECO:0000256" key="4">
    <source>
        <dbReference type="ARBA" id="ARBA00023136"/>
    </source>
</evidence>
<comment type="caution">
    <text evidence="6">The sequence shown here is derived from an EMBL/GenBank/DDBJ whole genome shotgun (WGS) entry which is preliminary data.</text>
</comment>
<dbReference type="EMBL" id="JBBPBM010000001">
    <property type="protein sequence ID" value="KAK8600456.1"/>
    <property type="molecule type" value="Genomic_DNA"/>
</dbReference>
<organism evidence="6 7">
    <name type="scientific">Hibiscus sabdariffa</name>
    <name type="common">roselle</name>
    <dbReference type="NCBI Taxonomy" id="183260"/>
    <lineage>
        <taxon>Eukaryota</taxon>
        <taxon>Viridiplantae</taxon>
        <taxon>Streptophyta</taxon>
        <taxon>Embryophyta</taxon>
        <taxon>Tracheophyta</taxon>
        <taxon>Spermatophyta</taxon>
        <taxon>Magnoliopsida</taxon>
        <taxon>eudicotyledons</taxon>
        <taxon>Gunneridae</taxon>
        <taxon>Pentapetalae</taxon>
        <taxon>rosids</taxon>
        <taxon>malvids</taxon>
        <taxon>Malvales</taxon>
        <taxon>Malvaceae</taxon>
        <taxon>Malvoideae</taxon>
        <taxon>Hibiscus</taxon>
    </lineage>
</organism>
<dbReference type="Pfam" id="PF00916">
    <property type="entry name" value="Sulfate_transp"/>
    <property type="match status" value="1"/>
</dbReference>
<dbReference type="InterPro" id="IPR018045">
    <property type="entry name" value="S04_transporter_CS"/>
</dbReference>
<evidence type="ECO:0000313" key="6">
    <source>
        <dbReference type="EMBL" id="KAK8600456.1"/>
    </source>
</evidence>
<evidence type="ECO:0000256" key="3">
    <source>
        <dbReference type="ARBA" id="ARBA00022989"/>
    </source>
</evidence>
<reference evidence="6 7" key="1">
    <citation type="journal article" date="2024" name="G3 (Bethesda)">
        <title>Genome assembly of Hibiscus sabdariffa L. provides insights into metabolisms of medicinal natural products.</title>
        <authorList>
            <person name="Kim T."/>
        </authorList>
    </citation>
    <scope>NUCLEOTIDE SEQUENCE [LARGE SCALE GENOMIC DNA]</scope>
    <source>
        <strain evidence="6">TK-2024</strain>
        <tissue evidence="6">Old leaves</tissue>
    </source>
</reference>
<evidence type="ECO:0000256" key="2">
    <source>
        <dbReference type="ARBA" id="ARBA00022692"/>
    </source>
</evidence>
<gene>
    <name evidence="6" type="ORF">V6N12_050310</name>
</gene>
<keyword evidence="3" id="KW-1133">Transmembrane helix</keyword>
<evidence type="ECO:0000313" key="7">
    <source>
        <dbReference type="Proteomes" id="UP001472677"/>
    </source>
</evidence>